<accession>A0A0R1GXP4</accession>
<dbReference type="PANTHER" id="PTHR11122">
    <property type="entry name" value="APOSPORY-ASSOCIATED PROTEIN C-RELATED"/>
    <property type="match status" value="1"/>
</dbReference>
<dbReference type="GO" id="GO:0005975">
    <property type="term" value="P:carbohydrate metabolic process"/>
    <property type="evidence" value="ECO:0007669"/>
    <property type="project" value="InterPro"/>
</dbReference>
<dbReference type="PANTHER" id="PTHR11122:SF13">
    <property type="entry name" value="GLUCOSE-6-PHOSPHATE 1-EPIMERASE"/>
    <property type="match status" value="1"/>
</dbReference>
<dbReference type="Proteomes" id="UP000050909">
    <property type="component" value="Unassembled WGS sequence"/>
</dbReference>
<dbReference type="SUPFAM" id="SSF74650">
    <property type="entry name" value="Galactose mutarotase-like"/>
    <property type="match status" value="1"/>
</dbReference>
<sequence>MEYTLENQFLKAIINTHGAELSSVKDQNTGTEYLWQADPTVWARHAPILFPIVGRLNNDTYTYQGKSYHMTQHGFARDSEFQIEHSTDNSVTLLLFSNAATLKMYPFKFQLRVSYQLVNNLLTVSFNVKNMTDGEMIFGIGGHPGFNLQLDEDVQKNNYFFSFEPSKSRVRIPLVGPYIDIDKRTLAPTDTLIEVSDTLFKDDALIYALNSQTKISLRNDKNDYHINVMLDQTPFVGLWSPYPTTSDFVCIEPWWGIADELDSSGTFEEKVGMNKLTAGQEFNSQFRVAFHDKKID</sequence>
<dbReference type="EMBL" id="AZCV01000001">
    <property type="protein sequence ID" value="KRK38537.1"/>
    <property type="molecule type" value="Genomic_DNA"/>
</dbReference>
<dbReference type="Gene3D" id="2.70.98.10">
    <property type="match status" value="1"/>
</dbReference>
<dbReference type="PATRIC" id="fig|1423722.3.peg.228"/>
<dbReference type="CDD" id="cd09024">
    <property type="entry name" value="Aldose_epim_lacX"/>
    <property type="match status" value="1"/>
</dbReference>
<dbReference type="InterPro" id="IPR037481">
    <property type="entry name" value="LacX"/>
</dbReference>
<dbReference type="RefSeq" id="WP_056946120.1">
    <property type="nucleotide sequence ID" value="NZ_AZCV01000001.1"/>
</dbReference>
<dbReference type="InterPro" id="IPR008183">
    <property type="entry name" value="Aldose_1/G6P_1-epimerase"/>
</dbReference>
<reference evidence="1 2" key="1">
    <citation type="journal article" date="2015" name="Genome Announc.">
        <title>Expanding the biotechnology potential of lactobacilli through comparative genomics of 213 strains and associated genera.</title>
        <authorList>
            <person name="Sun Z."/>
            <person name="Harris H.M."/>
            <person name="McCann A."/>
            <person name="Guo C."/>
            <person name="Argimon S."/>
            <person name="Zhang W."/>
            <person name="Yang X."/>
            <person name="Jeffery I.B."/>
            <person name="Cooney J.C."/>
            <person name="Kagawa T.F."/>
            <person name="Liu W."/>
            <person name="Song Y."/>
            <person name="Salvetti E."/>
            <person name="Wrobel A."/>
            <person name="Rasinkangas P."/>
            <person name="Parkhill J."/>
            <person name="Rea M.C."/>
            <person name="O'Sullivan O."/>
            <person name="Ritari J."/>
            <person name="Douillard F.P."/>
            <person name="Paul Ross R."/>
            <person name="Yang R."/>
            <person name="Briner A.E."/>
            <person name="Felis G.E."/>
            <person name="de Vos W.M."/>
            <person name="Barrangou R."/>
            <person name="Klaenhammer T.R."/>
            <person name="Caufield P.W."/>
            <person name="Cui Y."/>
            <person name="Zhang H."/>
            <person name="O'Toole P.W."/>
        </authorList>
    </citation>
    <scope>NUCLEOTIDE SEQUENCE [LARGE SCALE GENOMIC DNA]</scope>
    <source>
        <strain evidence="1 2">DSM 20534</strain>
    </source>
</reference>
<proteinExistence type="predicted"/>
<comment type="caution">
    <text evidence="1">The sequence shown here is derived from an EMBL/GenBank/DDBJ whole genome shotgun (WGS) entry which is preliminary data.</text>
</comment>
<dbReference type="GO" id="GO:0016853">
    <property type="term" value="F:isomerase activity"/>
    <property type="evidence" value="ECO:0007669"/>
    <property type="project" value="InterPro"/>
</dbReference>
<evidence type="ECO:0000313" key="2">
    <source>
        <dbReference type="Proteomes" id="UP000050909"/>
    </source>
</evidence>
<evidence type="ECO:0000313" key="1">
    <source>
        <dbReference type="EMBL" id="KRK38537.1"/>
    </source>
</evidence>
<keyword evidence="2" id="KW-1185">Reference proteome</keyword>
<dbReference type="InterPro" id="IPR014718">
    <property type="entry name" value="GH-type_carb-bd"/>
</dbReference>
<protein>
    <submittedName>
        <fullName evidence="1">Galactose mutarotase-like protein</fullName>
    </submittedName>
</protein>
<organism evidence="1 2">
    <name type="scientific">Amylolactobacillus amylotrophicus DSM 20534</name>
    <dbReference type="NCBI Taxonomy" id="1423722"/>
    <lineage>
        <taxon>Bacteria</taxon>
        <taxon>Bacillati</taxon>
        <taxon>Bacillota</taxon>
        <taxon>Bacilli</taxon>
        <taxon>Lactobacillales</taxon>
        <taxon>Lactobacillaceae</taxon>
        <taxon>Amylolactobacillus</taxon>
    </lineage>
</organism>
<dbReference type="Pfam" id="PF01263">
    <property type="entry name" value="Aldose_epim"/>
    <property type="match status" value="1"/>
</dbReference>
<gene>
    <name evidence="1" type="ORF">FC62_GL000224</name>
</gene>
<dbReference type="AlphaFoldDB" id="A0A0R1GXP4"/>
<dbReference type="GO" id="GO:0030246">
    <property type="term" value="F:carbohydrate binding"/>
    <property type="evidence" value="ECO:0007669"/>
    <property type="project" value="InterPro"/>
</dbReference>
<dbReference type="InterPro" id="IPR011013">
    <property type="entry name" value="Gal_mutarotase_sf_dom"/>
</dbReference>
<name>A0A0R1GXP4_9LACO</name>